<sequence length="403" mass="40018">MGGSVSASPWGVTLAIGGLYVGQSVIGGLTWSGLPAVLRAEGLPLEHVGLLSLLAAPWALKFLWSPAVERFRLPPGRPARSGAVVLIGGAAAVAGLAAAGLVGPAPLAATLACLMLVAIATSTVDIAVDGYAVQNLSDRQLGWGNAAQVGGSYLGHAIGAGAFLVAVGWVGWGPAVGLAAGAVTLLALPFLARTRRGEPISLPGPRPSLRAALARRPVRRGLALAAIHVTAQKTSIGLLGPFFVDQGWSLAQVGLLNGAGAIGLGVVGAALGGGLVRRFGIRAVLVGAAVVQAGVLTLIGLHAATGALPGAALVGLALTGGSLVMATGFVALYAQFMRWSDPRQAGVDFTLFQSADAAVSMATGLAAGVLAGALGYAAFFWIAAGLALLAVPALFWATRAEPG</sequence>
<feature type="transmembrane region" description="Helical" evidence="6">
    <location>
        <begin position="379"/>
        <end position="397"/>
    </location>
</feature>
<keyword evidence="2" id="KW-0813">Transport</keyword>
<dbReference type="InterPro" id="IPR004752">
    <property type="entry name" value="AmpG_permease/AT-1"/>
</dbReference>
<feature type="transmembrane region" description="Helical" evidence="6">
    <location>
        <begin position="355"/>
        <end position="373"/>
    </location>
</feature>
<keyword evidence="3 6" id="KW-0812">Transmembrane</keyword>
<feature type="transmembrane region" description="Helical" evidence="6">
    <location>
        <begin position="222"/>
        <end position="244"/>
    </location>
</feature>
<evidence type="ECO:0000256" key="6">
    <source>
        <dbReference type="SAM" id="Phobius"/>
    </source>
</evidence>
<protein>
    <submittedName>
        <fullName evidence="7">MFS transporter, putative signal transducer</fullName>
    </submittedName>
</protein>
<feature type="transmembrane region" description="Helical" evidence="6">
    <location>
        <begin position="108"/>
        <end position="128"/>
    </location>
</feature>
<dbReference type="Gene3D" id="1.20.1250.20">
    <property type="entry name" value="MFS general substrate transporter like domains"/>
    <property type="match status" value="1"/>
</dbReference>
<dbReference type="SUPFAM" id="SSF103473">
    <property type="entry name" value="MFS general substrate transporter"/>
    <property type="match status" value="1"/>
</dbReference>
<evidence type="ECO:0000256" key="2">
    <source>
        <dbReference type="ARBA" id="ARBA00022448"/>
    </source>
</evidence>
<keyword evidence="8" id="KW-1185">Reference proteome</keyword>
<feature type="transmembrane region" description="Helical" evidence="6">
    <location>
        <begin position="83"/>
        <end position="102"/>
    </location>
</feature>
<dbReference type="RefSeq" id="WP_092679181.1">
    <property type="nucleotide sequence ID" value="NZ_FNMZ01000001.1"/>
</dbReference>
<evidence type="ECO:0000256" key="1">
    <source>
        <dbReference type="ARBA" id="ARBA00004141"/>
    </source>
</evidence>
<dbReference type="PANTHER" id="PTHR12778:SF10">
    <property type="entry name" value="MAJOR FACILITATOR SUPERFAMILY DOMAIN-CONTAINING PROTEIN 3"/>
    <property type="match status" value="1"/>
</dbReference>
<feature type="transmembrane region" description="Helical" evidence="6">
    <location>
        <begin position="149"/>
        <end position="169"/>
    </location>
</feature>
<evidence type="ECO:0000256" key="3">
    <source>
        <dbReference type="ARBA" id="ARBA00022692"/>
    </source>
</evidence>
<dbReference type="PANTHER" id="PTHR12778">
    <property type="entry name" value="SOLUTE CARRIER FAMILY 33 ACETYL-COA TRANSPORTER -RELATED"/>
    <property type="match status" value="1"/>
</dbReference>
<dbReference type="Proteomes" id="UP000199118">
    <property type="component" value="Unassembled WGS sequence"/>
</dbReference>
<dbReference type="EMBL" id="FNMZ01000001">
    <property type="protein sequence ID" value="SDW07811.1"/>
    <property type="molecule type" value="Genomic_DNA"/>
</dbReference>
<feature type="transmembrane region" description="Helical" evidence="6">
    <location>
        <begin position="250"/>
        <end position="271"/>
    </location>
</feature>
<feature type="transmembrane region" description="Helical" evidence="6">
    <location>
        <begin position="43"/>
        <end position="63"/>
    </location>
</feature>
<evidence type="ECO:0000256" key="5">
    <source>
        <dbReference type="ARBA" id="ARBA00023136"/>
    </source>
</evidence>
<proteinExistence type="predicted"/>
<feature type="transmembrane region" description="Helical" evidence="6">
    <location>
        <begin position="12"/>
        <end position="31"/>
    </location>
</feature>
<keyword evidence="4 6" id="KW-1133">Transmembrane helix</keyword>
<dbReference type="OrthoDB" id="9787815at2"/>
<organism evidence="7 8">
    <name type="scientific">Albimonas donghaensis</name>
    <dbReference type="NCBI Taxonomy" id="356660"/>
    <lineage>
        <taxon>Bacteria</taxon>
        <taxon>Pseudomonadati</taxon>
        <taxon>Pseudomonadota</taxon>
        <taxon>Alphaproteobacteria</taxon>
        <taxon>Rhodobacterales</taxon>
        <taxon>Paracoccaceae</taxon>
        <taxon>Albimonas</taxon>
    </lineage>
</organism>
<feature type="transmembrane region" description="Helical" evidence="6">
    <location>
        <begin position="175"/>
        <end position="192"/>
    </location>
</feature>
<feature type="transmembrane region" description="Helical" evidence="6">
    <location>
        <begin position="310"/>
        <end position="334"/>
    </location>
</feature>
<evidence type="ECO:0000313" key="8">
    <source>
        <dbReference type="Proteomes" id="UP000199118"/>
    </source>
</evidence>
<gene>
    <name evidence="7" type="ORF">SAMN05444336_10184</name>
</gene>
<dbReference type="STRING" id="356660.SAMN05444336_10184"/>
<dbReference type="InterPro" id="IPR036259">
    <property type="entry name" value="MFS_trans_sf"/>
</dbReference>
<evidence type="ECO:0000256" key="4">
    <source>
        <dbReference type="ARBA" id="ARBA00022989"/>
    </source>
</evidence>
<evidence type="ECO:0000313" key="7">
    <source>
        <dbReference type="EMBL" id="SDW07811.1"/>
    </source>
</evidence>
<name>A0A1H2QKY5_9RHOB</name>
<accession>A0A1H2QKY5</accession>
<feature type="transmembrane region" description="Helical" evidence="6">
    <location>
        <begin position="283"/>
        <end position="304"/>
    </location>
</feature>
<reference evidence="7 8" key="1">
    <citation type="submission" date="2016-10" db="EMBL/GenBank/DDBJ databases">
        <authorList>
            <person name="de Groot N.N."/>
        </authorList>
    </citation>
    <scope>NUCLEOTIDE SEQUENCE [LARGE SCALE GENOMIC DNA]</scope>
    <source>
        <strain evidence="7 8">DSM 17890</strain>
    </source>
</reference>
<comment type="subcellular location">
    <subcellularLocation>
        <location evidence="1">Membrane</location>
        <topology evidence="1">Multi-pass membrane protein</topology>
    </subcellularLocation>
</comment>
<keyword evidence="5 6" id="KW-0472">Membrane</keyword>
<dbReference type="GO" id="GO:0016020">
    <property type="term" value="C:membrane"/>
    <property type="evidence" value="ECO:0007669"/>
    <property type="project" value="UniProtKB-SubCell"/>
</dbReference>
<dbReference type="AlphaFoldDB" id="A0A1H2QKY5"/>